<dbReference type="Proteomes" id="UP001280121">
    <property type="component" value="Unassembled WGS sequence"/>
</dbReference>
<keyword evidence="2" id="KW-1185">Reference proteome</keyword>
<protein>
    <submittedName>
        <fullName evidence="1">Uncharacterized protein</fullName>
    </submittedName>
</protein>
<proteinExistence type="predicted"/>
<dbReference type="EMBL" id="JANJYI010000074">
    <property type="protein sequence ID" value="KAK2633353.1"/>
    <property type="molecule type" value="Genomic_DNA"/>
</dbReference>
<dbReference type="AlphaFoldDB" id="A0AAD9TD58"/>
<comment type="caution">
    <text evidence="1">The sequence shown here is derived from an EMBL/GenBank/DDBJ whole genome shotgun (WGS) entry which is preliminary data.</text>
</comment>
<sequence length="72" mass="8192">MQIHGEEVVNMMKVAAWCLQSDFVKRPSMSMVIKVLEGVSEIEHNLDYNFSYPPLATVSHQEVNDQGNNKQV</sequence>
<gene>
    <name evidence="1" type="ORF">Ddye_032750</name>
</gene>
<reference evidence="1" key="1">
    <citation type="journal article" date="2023" name="Plant J.">
        <title>Genome sequences and population genomics provide insights into the demographic history, inbreeding, and mutation load of two 'living fossil' tree species of Dipteronia.</title>
        <authorList>
            <person name="Feng Y."/>
            <person name="Comes H.P."/>
            <person name="Chen J."/>
            <person name="Zhu S."/>
            <person name="Lu R."/>
            <person name="Zhang X."/>
            <person name="Li P."/>
            <person name="Qiu J."/>
            <person name="Olsen K.M."/>
            <person name="Qiu Y."/>
        </authorList>
    </citation>
    <scope>NUCLEOTIDE SEQUENCE</scope>
    <source>
        <strain evidence="1">KIB01</strain>
    </source>
</reference>
<accession>A0AAD9TD58</accession>
<organism evidence="1 2">
    <name type="scientific">Dipteronia dyeriana</name>
    <dbReference type="NCBI Taxonomy" id="168575"/>
    <lineage>
        <taxon>Eukaryota</taxon>
        <taxon>Viridiplantae</taxon>
        <taxon>Streptophyta</taxon>
        <taxon>Embryophyta</taxon>
        <taxon>Tracheophyta</taxon>
        <taxon>Spermatophyta</taxon>
        <taxon>Magnoliopsida</taxon>
        <taxon>eudicotyledons</taxon>
        <taxon>Gunneridae</taxon>
        <taxon>Pentapetalae</taxon>
        <taxon>rosids</taxon>
        <taxon>malvids</taxon>
        <taxon>Sapindales</taxon>
        <taxon>Sapindaceae</taxon>
        <taxon>Hippocastanoideae</taxon>
        <taxon>Acereae</taxon>
        <taxon>Dipteronia</taxon>
    </lineage>
</organism>
<name>A0AAD9TD58_9ROSI</name>
<evidence type="ECO:0000313" key="2">
    <source>
        <dbReference type="Proteomes" id="UP001280121"/>
    </source>
</evidence>
<evidence type="ECO:0000313" key="1">
    <source>
        <dbReference type="EMBL" id="KAK2633353.1"/>
    </source>
</evidence>